<dbReference type="AlphaFoldDB" id="A0A8H3FGD8"/>
<dbReference type="InterPro" id="IPR045025">
    <property type="entry name" value="HACL1-like"/>
</dbReference>
<evidence type="ECO:0000256" key="4">
    <source>
        <dbReference type="ARBA" id="ARBA00007812"/>
    </source>
</evidence>
<comment type="cofactor">
    <cofactor evidence="2">
        <name>thiamine diphosphate</name>
        <dbReference type="ChEBI" id="CHEBI:58937"/>
    </cofactor>
</comment>
<feature type="region of interest" description="Disordered" evidence="16">
    <location>
        <begin position="514"/>
        <end position="541"/>
    </location>
</feature>
<dbReference type="FunFam" id="3.40.50.970:FF:000054">
    <property type="entry name" value="Putative 2-hydroxyphytanoyl-CoA lyase"/>
    <property type="match status" value="1"/>
</dbReference>
<evidence type="ECO:0000259" key="18">
    <source>
        <dbReference type="Pfam" id="PF02775"/>
    </source>
</evidence>
<dbReference type="GO" id="GO:0000287">
    <property type="term" value="F:magnesium ion binding"/>
    <property type="evidence" value="ECO:0007669"/>
    <property type="project" value="InterPro"/>
</dbReference>
<evidence type="ECO:0000313" key="21">
    <source>
        <dbReference type="Proteomes" id="UP000664521"/>
    </source>
</evidence>
<keyword evidence="21" id="KW-1185">Reference proteome</keyword>
<keyword evidence="8" id="KW-0576">Peroxisome</keyword>
<evidence type="ECO:0000256" key="5">
    <source>
        <dbReference type="ARBA" id="ARBA00022723"/>
    </source>
</evidence>
<feature type="domain" description="Thiamine pyrophosphate enzyme central" evidence="17">
    <location>
        <begin position="195"/>
        <end position="322"/>
    </location>
</feature>
<gene>
    <name evidence="20" type="ORF">HETSPECPRED_004541</name>
</gene>
<dbReference type="GO" id="GO:0030976">
    <property type="term" value="F:thiamine pyrophosphate binding"/>
    <property type="evidence" value="ECO:0007669"/>
    <property type="project" value="InterPro"/>
</dbReference>
<dbReference type="GO" id="GO:0001561">
    <property type="term" value="P:fatty acid alpha-oxidation"/>
    <property type="evidence" value="ECO:0007669"/>
    <property type="project" value="TreeGrafter"/>
</dbReference>
<comment type="catalytic activity">
    <reaction evidence="10">
        <text>a 2-hydroxy-3-methyl fatty acyl-CoA = a 2-methyl-branched fatty aldehyde + formyl-CoA</text>
        <dbReference type="Rhea" id="RHEA:25375"/>
        <dbReference type="ChEBI" id="CHEBI:49188"/>
        <dbReference type="ChEBI" id="CHEBI:57376"/>
        <dbReference type="ChEBI" id="CHEBI:58783"/>
        <dbReference type="EC" id="4.1.2.63"/>
    </reaction>
    <physiologicalReaction direction="left-to-right" evidence="10">
        <dbReference type="Rhea" id="RHEA:25376"/>
    </physiologicalReaction>
</comment>
<evidence type="ECO:0000256" key="11">
    <source>
        <dbReference type="ARBA" id="ARBA00044454"/>
    </source>
</evidence>
<evidence type="ECO:0000256" key="15">
    <source>
        <dbReference type="RuleBase" id="RU362132"/>
    </source>
</evidence>
<comment type="similarity">
    <text evidence="4 15">Belongs to the TPP enzyme family.</text>
</comment>
<comment type="catalytic activity">
    <reaction evidence="11">
        <text>an (R)-2-hydroxy-long-chain-fatty acyl-CoA = a long-chain fatty aldehyde + formyl-CoA</text>
        <dbReference type="Rhea" id="RHEA:67444"/>
        <dbReference type="ChEBI" id="CHEBI:17176"/>
        <dbReference type="ChEBI" id="CHEBI:57376"/>
        <dbReference type="ChEBI" id="CHEBI:170012"/>
        <dbReference type="EC" id="4.1.2.63"/>
    </reaction>
    <physiologicalReaction direction="left-to-right" evidence="11">
        <dbReference type="Rhea" id="RHEA:67445"/>
    </physiologicalReaction>
</comment>
<dbReference type="OrthoDB" id="10006023at2759"/>
<feature type="compositionally biased region" description="Polar residues" evidence="16">
    <location>
        <begin position="514"/>
        <end position="532"/>
    </location>
</feature>
<evidence type="ECO:0000256" key="1">
    <source>
        <dbReference type="ARBA" id="ARBA00001946"/>
    </source>
</evidence>
<dbReference type="CDD" id="cd07035">
    <property type="entry name" value="TPP_PYR_POX_like"/>
    <property type="match status" value="1"/>
</dbReference>
<comment type="subcellular location">
    <subcellularLocation>
        <location evidence="3">Peroxisome matrix</location>
    </subcellularLocation>
</comment>
<dbReference type="InterPro" id="IPR012001">
    <property type="entry name" value="Thiamin_PyroP_enz_TPP-bd_dom"/>
</dbReference>
<keyword evidence="5" id="KW-0479">Metal-binding</keyword>
<evidence type="ECO:0000259" key="19">
    <source>
        <dbReference type="Pfam" id="PF02776"/>
    </source>
</evidence>
<keyword evidence="7 15" id="KW-0786">Thiamine pyrophosphate</keyword>
<dbReference type="CDD" id="cd02004">
    <property type="entry name" value="TPP_BZL_OCoD_HPCL"/>
    <property type="match status" value="1"/>
</dbReference>
<feature type="domain" description="Thiamine pyrophosphate enzyme N-terminal TPP-binding" evidence="19">
    <location>
        <begin position="4"/>
        <end position="118"/>
    </location>
</feature>
<evidence type="ECO:0000256" key="14">
    <source>
        <dbReference type="ARBA" id="ARBA00070390"/>
    </source>
</evidence>
<feature type="domain" description="Thiamine pyrophosphate enzyme TPP-binding" evidence="18">
    <location>
        <begin position="395"/>
        <end position="591"/>
    </location>
</feature>
<dbReference type="SUPFAM" id="SSF52467">
    <property type="entry name" value="DHS-like NAD/FAD-binding domain"/>
    <property type="match status" value="1"/>
</dbReference>
<keyword evidence="6" id="KW-0460">Magnesium</keyword>
<evidence type="ECO:0000259" key="17">
    <source>
        <dbReference type="Pfam" id="PF00205"/>
    </source>
</evidence>
<dbReference type="Pfam" id="PF00205">
    <property type="entry name" value="TPP_enzyme_M"/>
    <property type="match status" value="1"/>
</dbReference>
<evidence type="ECO:0000256" key="3">
    <source>
        <dbReference type="ARBA" id="ARBA00004253"/>
    </source>
</evidence>
<evidence type="ECO:0000256" key="13">
    <source>
        <dbReference type="ARBA" id="ARBA00059692"/>
    </source>
</evidence>
<evidence type="ECO:0000256" key="9">
    <source>
        <dbReference type="ARBA" id="ARBA00023239"/>
    </source>
</evidence>
<dbReference type="EC" id="4.1.2.63" evidence="12"/>
<keyword evidence="9" id="KW-0456">Lyase</keyword>
<dbReference type="InterPro" id="IPR011766">
    <property type="entry name" value="TPP_enzyme_TPP-bd"/>
</dbReference>
<dbReference type="SUPFAM" id="SSF52518">
    <property type="entry name" value="Thiamin diphosphate-binding fold (THDP-binding)"/>
    <property type="match status" value="2"/>
</dbReference>
<evidence type="ECO:0000256" key="2">
    <source>
        <dbReference type="ARBA" id="ARBA00001964"/>
    </source>
</evidence>
<proteinExistence type="inferred from homology"/>
<evidence type="ECO:0000256" key="16">
    <source>
        <dbReference type="SAM" id="MobiDB-lite"/>
    </source>
</evidence>
<evidence type="ECO:0000256" key="10">
    <source>
        <dbReference type="ARBA" id="ARBA00044451"/>
    </source>
</evidence>
<evidence type="ECO:0000256" key="7">
    <source>
        <dbReference type="ARBA" id="ARBA00023052"/>
    </source>
</evidence>
<comment type="function">
    <text evidence="13">Catalyzes a carbon-carbon cleavage reaction; cleaves a 2-hydroxy-3-methylacyl-CoA into formyl-CoA and a 2-methyl-branched fatty aldehyde.</text>
</comment>
<dbReference type="Gene3D" id="3.40.50.970">
    <property type="match status" value="2"/>
</dbReference>
<dbReference type="FunFam" id="3.40.50.970:FF:000071">
    <property type="entry name" value="2-hydroxyphytanoyl-CoA lyase, putative"/>
    <property type="match status" value="1"/>
</dbReference>
<comment type="cofactor">
    <cofactor evidence="1">
        <name>Mg(2+)</name>
        <dbReference type="ChEBI" id="CHEBI:18420"/>
    </cofactor>
</comment>
<comment type="caution">
    <text evidence="20">The sequence shown here is derived from an EMBL/GenBank/DDBJ whole genome shotgun (WGS) entry which is preliminary data.</text>
</comment>
<evidence type="ECO:0000256" key="6">
    <source>
        <dbReference type="ARBA" id="ARBA00022842"/>
    </source>
</evidence>
<dbReference type="EMBL" id="CAJPDS010000028">
    <property type="protein sequence ID" value="CAF9921433.1"/>
    <property type="molecule type" value="Genomic_DNA"/>
</dbReference>
<dbReference type="GO" id="GO:0106359">
    <property type="term" value="F:2-hydroxyacyl-CoA lyase activity"/>
    <property type="evidence" value="ECO:0007669"/>
    <property type="project" value="UniProtKB-EC"/>
</dbReference>
<dbReference type="GO" id="GO:0005782">
    <property type="term" value="C:peroxisomal matrix"/>
    <property type="evidence" value="ECO:0007669"/>
    <property type="project" value="UniProtKB-SubCell"/>
</dbReference>
<dbReference type="Proteomes" id="UP000664521">
    <property type="component" value="Unassembled WGS sequence"/>
</dbReference>
<dbReference type="InterPro" id="IPR012000">
    <property type="entry name" value="Thiamin_PyroP_enz_cen_dom"/>
</dbReference>
<dbReference type="Pfam" id="PF02776">
    <property type="entry name" value="TPP_enzyme_N"/>
    <property type="match status" value="1"/>
</dbReference>
<dbReference type="PANTHER" id="PTHR43710:SF2">
    <property type="entry name" value="2-HYDROXYACYL-COA LYASE 1"/>
    <property type="match status" value="1"/>
</dbReference>
<dbReference type="PANTHER" id="PTHR43710">
    <property type="entry name" value="2-HYDROXYACYL-COA LYASE"/>
    <property type="match status" value="1"/>
</dbReference>
<protein>
    <recommendedName>
        <fullName evidence="14">2-hydroxyacyl-CoA lyase</fullName>
        <ecNumber evidence="12">4.1.2.63</ecNumber>
    </recommendedName>
</protein>
<dbReference type="Pfam" id="PF02775">
    <property type="entry name" value="TPP_enzyme_C"/>
    <property type="match status" value="1"/>
</dbReference>
<evidence type="ECO:0000313" key="20">
    <source>
        <dbReference type="EMBL" id="CAF9921433.1"/>
    </source>
</evidence>
<evidence type="ECO:0000256" key="12">
    <source>
        <dbReference type="ARBA" id="ARBA00044518"/>
    </source>
</evidence>
<dbReference type="Gene3D" id="3.40.50.1220">
    <property type="entry name" value="TPP-binding domain"/>
    <property type="match status" value="1"/>
</dbReference>
<name>A0A8H3FGD8_9LECA</name>
<dbReference type="InterPro" id="IPR029061">
    <property type="entry name" value="THDP-binding"/>
</dbReference>
<evidence type="ECO:0000256" key="8">
    <source>
        <dbReference type="ARBA" id="ARBA00023140"/>
    </source>
</evidence>
<dbReference type="InterPro" id="IPR029035">
    <property type="entry name" value="DHS-like_NAD/FAD-binding_dom"/>
</dbReference>
<organism evidence="20 21">
    <name type="scientific">Heterodermia speciosa</name>
    <dbReference type="NCBI Taxonomy" id="116794"/>
    <lineage>
        <taxon>Eukaryota</taxon>
        <taxon>Fungi</taxon>
        <taxon>Dikarya</taxon>
        <taxon>Ascomycota</taxon>
        <taxon>Pezizomycotina</taxon>
        <taxon>Lecanoromycetes</taxon>
        <taxon>OSLEUM clade</taxon>
        <taxon>Lecanoromycetidae</taxon>
        <taxon>Caliciales</taxon>
        <taxon>Physciaceae</taxon>
        <taxon>Heterodermia</taxon>
    </lineage>
</organism>
<accession>A0A8H3FGD8</accession>
<reference evidence="20" key="1">
    <citation type="submission" date="2021-03" db="EMBL/GenBank/DDBJ databases">
        <authorList>
            <person name="Tagirdzhanova G."/>
        </authorList>
    </citation>
    <scope>NUCLEOTIDE SEQUENCE</scope>
</reference>
<sequence length="624" mass="65874">MAPTGAQVIARSLRDLGVTVLFGIVGIPVVEIAEEAINLGIRFIGFRNEQAASYAATAYGYLTGRPGVCLVVGGPGVLHAMAGIGNSDINAWPLLLLAGSSETHLVHRGAFQELDAIALLAPHTKLSVRPPSLGSIPALIQNTYRSSWYGRPGTGFVDLPANIIQGAVEGEGDVQDISPVPSGPEPGAEETALFKIAQLIKSAKAPLVVIGKGAAYAQAEIAVRRLVDAAQLPFLPSPMGKGVIADSHPLNTASARSTALREADVVLLLGARLNWIFHFGDAPKWNEAAQFIQVDIDAQSLGQNNPTPHLSIWGDLRTIVPQITSALGTWRYDPKTSPYSTHLSDSKAKNLQTAAKKAAENTLPMTYAKAFSTIESTLRRLSPPDEAGIVFVSEGANTMDISRSIFPVSYPRLRLDAGTHATMGVGMGYAIAAHEAYNGTAAEASSGPPSSQGKRKKIVALEGDSAFGFSAMEVETMSRYGMDILIFVINNGGVYHGDSDTADEWLSMQGVTLRQQSTTAKDTNNPASTASGENKDGGAGGLRSTSLGFEVSYEKIAEACGGSGHLVRTPEELARATESGFRDRRVCVVNVIIESGKKGKLEFGWQASGAKKRREKAAAAATKL</sequence>